<dbReference type="EC" id="3.1.11.6" evidence="6"/>
<comment type="function">
    <text evidence="6">Bidirectionally degrades single-stranded DNA into large acid-insoluble oligonucleotides, which are then degraded further into small acid-soluble oligonucleotides.</text>
</comment>
<comment type="subunit">
    <text evidence="6">Heterooligomer composed of large and small subunits.</text>
</comment>
<comment type="subcellular location">
    <subcellularLocation>
        <location evidence="6">Cytoplasm</location>
    </subcellularLocation>
</comment>
<dbReference type="HAMAP" id="MF_00337">
    <property type="entry name" value="Exonuc_7_S"/>
    <property type="match status" value="1"/>
</dbReference>
<evidence type="ECO:0000256" key="6">
    <source>
        <dbReference type="HAMAP-Rule" id="MF_00337"/>
    </source>
</evidence>
<evidence type="ECO:0000256" key="4">
    <source>
        <dbReference type="ARBA" id="ARBA00022801"/>
    </source>
</evidence>
<dbReference type="GO" id="GO:0005829">
    <property type="term" value="C:cytosol"/>
    <property type="evidence" value="ECO:0007669"/>
    <property type="project" value="TreeGrafter"/>
</dbReference>
<dbReference type="NCBIfam" id="NF002140">
    <property type="entry name" value="PRK00977.1-4"/>
    <property type="match status" value="1"/>
</dbReference>
<dbReference type="NCBIfam" id="TIGR01280">
    <property type="entry name" value="xseB"/>
    <property type="match status" value="1"/>
</dbReference>
<organism evidence="7 8">
    <name type="scientific">Hydrogenispora ethanolica</name>
    <dbReference type="NCBI Taxonomy" id="1082276"/>
    <lineage>
        <taxon>Bacteria</taxon>
        <taxon>Bacillati</taxon>
        <taxon>Bacillota</taxon>
        <taxon>Hydrogenispora</taxon>
    </lineage>
</organism>
<dbReference type="EMBL" id="SLUN01000018">
    <property type="protein sequence ID" value="TCL64748.1"/>
    <property type="molecule type" value="Genomic_DNA"/>
</dbReference>
<reference evidence="7 8" key="1">
    <citation type="submission" date="2019-03" db="EMBL/GenBank/DDBJ databases">
        <title>Genomic Encyclopedia of Type Strains, Phase IV (KMG-IV): sequencing the most valuable type-strain genomes for metagenomic binning, comparative biology and taxonomic classification.</title>
        <authorList>
            <person name="Goeker M."/>
        </authorList>
    </citation>
    <scope>NUCLEOTIDE SEQUENCE [LARGE SCALE GENOMIC DNA]</scope>
    <source>
        <strain evidence="7 8">LX-B</strain>
    </source>
</reference>
<dbReference type="Pfam" id="PF02609">
    <property type="entry name" value="Exonuc_VII_S"/>
    <property type="match status" value="1"/>
</dbReference>
<keyword evidence="5 6" id="KW-0269">Exonuclease</keyword>
<evidence type="ECO:0000256" key="5">
    <source>
        <dbReference type="ARBA" id="ARBA00022839"/>
    </source>
</evidence>
<keyword evidence="8" id="KW-1185">Reference proteome</keyword>
<dbReference type="InterPro" id="IPR003761">
    <property type="entry name" value="Exonuc_VII_S"/>
</dbReference>
<sequence>MSDANKNKPGERSYEEAMERLTEIVQRLETGELSLEESLNLFEEGIGLAKFCTGKLDAAEGRLQILLGIENAEPKLGSFQLDQGQEEG</sequence>
<dbReference type="RefSeq" id="WP_132015074.1">
    <property type="nucleotide sequence ID" value="NZ_SLUN01000018.1"/>
</dbReference>
<keyword evidence="2 6" id="KW-0963">Cytoplasm</keyword>
<dbReference type="InterPro" id="IPR037004">
    <property type="entry name" value="Exonuc_VII_ssu_sf"/>
</dbReference>
<comment type="catalytic activity">
    <reaction evidence="6">
        <text>Exonucleolytic cleavage in either 5'- to 3'- or 3'- to 5'-direction to yield nucleoside 5'-phosphates.</text>
        <dbReference type="EC" id="3.1.11.6"/>
    </reaction>
</comment>
<evidence type="ECO:0000256" key="2">
    <source>
        <dbReference type="ARBA" id="ARBA00022490"/>
    </source>
</evidence>
<evidence type="ECO:0000256" key="1">
    <source>
        <dbReference type="ARBA" id="ARBA00009998"/>
    </source>
</evidence>
<gene>
    <name evidence="6" type="primary">xseB</name>
    <name evidence="7" type="ORF">EDC14_101847</name>
</gene>
<keyword evidence="3 6" id="KW-0540">Nuclease</keyword>
<dbReference type="PANTHER" id="PTHR34137">
    <property type="entry name" value="EXODEOXYRIBONUCLEASE 7 SMALL SUBUNIT"/>
    <property type="match status" value="1"/>
</dbReference>
<dbReference type="GO" id="GO:0008855">
    <property type="term" value="F:exodeoxyribonuclease VII activity"/>
    <property type="evidence" value="ECO:0007669"/>
    <property type="project" value="UniProtKB-UniRule"/>
</dbReference>
<dbReference type="SUPFAM" id="SSF116842">
    <property type="entry name" value="XseB-like"/>
    <property type="match status" value="1"/>
</dbReference>
<comment type="similarity">
    <text evidence="1 6">Belongs to the XseB family.</text>
</comment>
<dbReference type="Gene3D" id="1.10.287.1040">
    <property type="entry name" value="Exonuclease VII, small subunit"/>
    <property type="match status" value="1"/>
</dbReference>
<proteinExistence type="inferred from homology"/>
<evidence type="ECO:0000313" key="8">
    <source>
        <dbReference type="Proteomes" id="UP000295008"/>
    </source>
</evidence>
<evidence type="ECO:0000313" key="7">
    <source>
        <dbReference type="EMBL" id="TCL64748.1"/>
    </source>
</evidence>
<dbReference type="GO" id="GO:0009318">
    <property type="term" value="C:exodeoxyribonuclease VII complex"/>
    <property type="evidence" value="ECO:0007669"/>
    <property type="project" value="UniProtKB-UniRule"/>
</dbReference>
<protein>
    <recommendedName>
        <fullName evidence="6">Exodeoxyribonuclease 7 small subunit</fullName>
        <ecNumber evidence="6">3.1.11.6</ecNumber>
    </recommendedName>
    <alternativeName>
        <fullName evidence="6">Exodeoxyribonuclease VII small subunit</fullName>
        <shortName evidence="6">Exonuclease VII small subunit</shortName>
    </alternativeName>
</protein>
<dbReference type="Proteomes" id="UP000295008">
    <property type="component" value="Unassembled WGS sequence"/>
</dbReference>
<evidence type="ECO:0000256" key="3">
    <source>
        <dbReference type="ARBA" id="ARBA00022722"/>
    </source>
</evidence>
<dbReference type="OrthoDB" id="9798666at2"/>
<dbReference type="GO" id="GO:0006308">
    <property type="term" value="P:DNA catabolic process"/>
    <property type="evidence" value="ECO:0007669"/>
    <property type="project" value="UniProtKB-UniRule"/>
</dbReference>
<keyword evidence="4 6" id="KW-0378">Hydrolase</keyword>
<dbReference type="PANTHER" id="PTHR34137:SF1">
    <property type="entry name" value="EXODEOXYRIBONUCLEASE 7 SMALL SUBUNIT"/>
    <property type="match status" value="1"/>
</dbReference>
<comment type="caution">
    <text evidence="7">The sequence shown here is derived from an EMBL/GenBank/DDBJ whole genome shotgun (WGS) entry which is preliminary data.</text>
</comment>
<dbReference type="AlphaFoldDB" id="A0A4R1RFJ4"/>
<name>A0A4R1RFJ4_HYDET</name>
<accession>A0A4R1RFJ4</accession>